<keyword evidence="2" id="KW-1185">Reference proteome</keyword>
<proteinExistence type="predicted"/>
<comment type="caution">
    <text evidence="1">The sequence shown here is derived from an EMBL/GenBank/DDBJ whole genome shotgun (WGS) entry which is preliminary data.</text>
</comment>
<evidence type="ECO:0000313" key="2">
    <source>
        <dbReference type="Proteomes" id="UP000676325"/>
    </source>
</evidence>
<dbReference type="InterPro" id="IPR010982">
    <property type="entry name" value="Lambda_DNA-bd_dom_sf"/>
</dbReference>
<dbReference type="GO" id="GO:0003677">
    <property type="term" value="F:DNA binding"/>
    <property type="evidence" value="ECO:0007669"/>
    <property type="project" value="InterPro"/>
</dbReference>
<dbReference type="EMBL" id="JAGSOH010000028">
    <property type="protein sequence ID" value="MBR7827118.1"/>
    <property type="molecule type" value="Genomic_DNA"/>
</dbReference>
<dbReference type="RefSeq" id="WP_212518264.1">
    <property type="nucleotide sequence ID" value="NZ_JAGSOH010000028.1"/>
</dbReference>
<gene>
    <name evidence="1" type="ORF">KDK95_12445</name>
</gene>
<protein>
    <submittedName>
        <fullName evidence="1">Helix-turn-helix transcriptional regulator</fullName>
    </submittedName>
</protein>
<organism evidence="1 2">
    <name type="scientific">Actinospica acidithermotolerans</name>
    <dbReference type="NCBI Taxonomy" id="2828514"/>
    <lineage>
        <taxon>Bacteria</taxon>
        <taxon>Bacillati</taxon>
        <taxon>Actinomycetota</taxon>
        <taxon>Actinomycetes</taxon>
        <taxon>Catenulisporales</taxon>
        <taxon>Actinospicaceae</taxon>
        <taxon>Actinospica</taxon>
    </lineage>
</organism>
<dbReference type="AlphaFoldDB" id="A0A941EAX2"/>
<dbReference type="CDD" id="cd00093">
    <property type="entry name" value="HTH_XRE"/>
    <property type="match status" value="1"/>
</dbReference>
<evidence type="ECO:0000313" key="1">
    <source>
        <dbReference type="EMBL" id="MBR7827118.1"/>
    </source>
</evidence>
<sequence length="469" mass="49853">MTTRPLPRTPNLPLRRARQSMRLSQAQFAEAIRAAGNAIGAPNHCTKRLVQKWETGEHAACRPDYLRVLQAVTGLSARELGFRVLPDEAGLAALAAPGSVAATVADGSANHLAATRVGAMFAMSGLTEYSANGSIESSMDRLRYALDHPSTVDARTAELVEASTSRLFDLQHHSPSRLLAPTVDRHIGTVTSLLTAARHESVRRRLMLSAGRSALLAGWLAFDRADTASAHRYWDTAIGAAEGTVDAQLLAASLTCLSYSAARRGDPATAWQLSHTAAQHALADRRAAAWATSRAALHAAALGEFDAARAAMDRAQELGADLPSPRPGDGGSPWTRFFGRARLLSSTAHVAALTGDKYAAEYAVQAVDALGPARVKGRAVVLAECALVAAVTGELERCLDHGAAAAALTREMDVSLAADLLYAVVPLVLPYSDTRAIRELLPHLTRLIRPIDREDIDRKDVTAPEEGEG</sequence>
<dbReference type="Proteomes" id="UP000676325">
    <property type="component" value="Unassembled WGS sequence"/>
</dbReference>
<reference evidence="1" key="1">
    <citation type="submission" date="2021-04" db="EMBL/GenBank/DDBJ databases">
        <title>Genome based classification of Actinospica acidithermotolerans sp. nov., an actinobacterium isolated from an Indonesian hot spring.</title>
        <authorList>
            <person name="Kusuma A.B."/>
            <person name="Putra K.E."/>
            <person name="Nafisah S."/>
            <person name="Loh J."/>
            <person name="Nouioui I."/>
            <person name="Goodfellow M."/>
        </authorList>
    </citation>
    <scope>NUCLEOTIDE SEQUENCE</scope>
    <source>
        <strain evidence="1">MGRD01-02</strain>
    </source>
</reference>
<dbReference type="InterPro" id="IPR001387">
    <property type="entry name" value="Cro/C1-type_HTH"/>
</dbReference>
<accession>A0A941EAX2</accession>
<name>A0A941EAX2_9ACTN</name>
<dbReference type="Gene3D" id="1.10.260.40">
    <property type="entry name" value="lambda repressor-like DNA-binding domains"/>
    <property type="match status" value="1"/>
</dbReference>